<dbReference type="EMBL" id="WTPW01000043">
    <property type="protein sequence ID" value="KAF0555146.1"/>
    <property type="molecule type" value="Genomic_DNA"/>
</dbReference>
<accession>A0A8H4B2W1</accession>
<reference evidence="2 3" key="1">
    <citation type="journal article" date="2019" name="Environ. Microbiol.">
        <title>At the nexus of three kingdoms: the genome of the mycorrhizal fungus Gigaspora margarita provides insights into plant, endobacterial and fungal interactions.</title>
        <authorList>
            <person name="Venice F."/>
            <person name="Ghignone S."/>
            <person name="Salvioli di Fossalunga A."/>
            <person name="Amselem J."/>
            <person name="Novero M."/>
            <person name="Xianan X."/>
            <person name="Sedzielewska Toro K."/>
            <person name="Morin E."/>
            <person name="Lipzen A."/>
            <person name="Grigoriev I.V."/>
            <person name="Henrissat B."/>
            <person name="Martin F.M."/>
            <person name="Bonfante P."/>
        </authorList>
    </citation>
    <scope>NUCLEOTIDE SEQUENCE [LARGE SCALE GENOMIC DNA]</scope>
    <source>
        <strain evidence="2 3">BEG34</strain>
    </source>
</reference>
<organism evidence="2 3">
    <name type="scientific">Gigaspora margarita</name>
    <dbReference type="NCBI Taxonomy" id="4874"/>
    <lineage>
        <taxon>Eukaryota</taxon>
        <taxon>Fungi</taxon>
        <taxon>Fungi incertae sedis</taxon>
        <taxon>Mucoromycota</taxon>
        <taxon>Glomeromycotina</taxon>
        <taxon>Glomeromycetes</taxon>
        <taxon>Diversisporales</taxon>
        <taxon>Gigasporaceae</taxon>
        <taxon>Gigaspora</taxon>
    </lineage>
</organism>
<evidence type="ECO:0000256" key="1">
    <source>
        <dbReference type="SAM" id="SignalP"/>
    </source>
</evidence>
<keyword evidence="1" id="KW-0732">Signal</keyword>
<evidence type="ECO:0000313" key="2">
    <source>
        <dbReference type="EMBL" id="KAF0555146.1"/>
    </source>
</evidence>
<dbReference type="AlphaFoldDB" id="A0A8H4B2W1"/>
<gene>
    <name evidence="2" type="ORF">F8M41_017912</name>
</gene>
<proteinExistence type="predicted"/>
<dbReference type="Proteomes" id="UP000439903">
    <property type="component" value="Unassembled WGS sequence"/>
</dbReference>
<feature type="chain" id="PRO_5034260936" evidence="1">
    <location>
        <begin position="21"/>
        <end position="291"/>
    </location>
</feature>
<evidence type="ECO:0000313" key="3">
    <source>
        <dbReference type="Proteomes" id="UP000439903"/>
    </source>
</evidence>
<protein>
    <submittedName>
        <fullName evidence="2">Uncharacterized protein</fullName>
    </submittedName>
</protein>
<dbReference type="OrthoDB" id="2335347at2759"/>
<comment type="caution">
    <text evidence="2">The sequence shown here is derived from an EMBL/GenBank/DDBJ whole genome shotgun (WGS) entry which is preliminary data.</text>
</comment>
<feature type="signal peptide" evidence="1">
    <location>
        <begin position="1"/>
        <end position="20"/>
    </location>
</feature>
<name>A0A8H4B2W1_GIGMA</name>
<keyword evidence="3" id="KW-1185">Reference proteome</keyword>
<sequence length="291" mass="34049">MKFHYFLFPILATFTIIVRAQNDTYEIYDDELTCEKLFNVGSCSDCQELIFKDYKQEENDCPTHFKFTKEVIKEIKKSGKTNIDPYDLTYFKKGSEDYCDQPFNCDPDTAKEYWSKIEHVCAKELSGKIDWSSDPTKIDKTKLMVYGTFLSYYFGIPDHRGTCYKSSDSNEYCIVKIYKNFLEYAKNVTNGDPNVTFSADLKYFIKKDGSKVPVSKKVFCGEKCFETVAKIYIPWIKEYKLSPELSEDIFYGSEKDFIDFLSCKTEDKRNIIRRTSEYYLSPIRSLAGFLN</sequence>